<keyword evidence="3" id="KW-1185">Reference proteome</keyword>
<keyword evidence="1" id="KW-0812">Transmembrane</keyword>
<evidence type="ECO:0008006" key="4">
    <source>
        <dbReference type="Google" id="ProtNLM"/>
    </source>
</evidence>
<protein>
    <recommendedName>
        <fullName evidence="4">Yip1 domain-containing protein</fullName>
    </recommendedName>
</protein>
<gene>
    <name evidence="2" type="ORF">MoryE10_29450</name>
</gene>
<dbReference type="KEGG" id="moz:MoryE10_29450"/>
<sequence>MPLLKLFLDICLYRKGPQDLPASGFLFRLVLAAYLALGTLLLAPDVGWPQAALQTATETVMSLAVVAALLYTVNRPKRFLQMAIAWLGTDALISALGIPPLQLLAGFGAGELLGILWLGLVGWHVAIMAHIVRHALSQPLPIGFVVAVLYTVVSFQLMAFLFPAP</sequence>
<evidence type="ECO:0000313" key="2">
    <source>
        <dbReference type="EMBL" id="BBL72339.1"/>
    </source>
</evidence>
<dbReference type="EMBL" id="AP019782">
    <property type="protein sequence ID" value="BBL72339.1"/>
    <property type="molecule type" value="Genomic_DNA"/>
</dbReference>
<evidence type="ECO:0000256" key="1">
    <source>
        <dbReference type="SAM" id="Phobius"/>
    </source>
</evidence>
<dbReference type="AlphaFoldDB" id="A0A8D4VS78"/>
<organism evidence="2 3">
    <name type="scientific">Methylogaea oryzae</name>
    <dbReference type="NCBI Taxonomy" id="1295382"/>
    <lineage>
        <taxon>Bacteria</taxon>
        <taxon>Pseudomonadati</taxon>
        <taxon>Pseudomonadota</taxon>
        <taxon>Gammaproteobacteria</taxon>
        <taxon>Methylococcales</taxon>
        <taxon>Methylococcaceae</taxon>
        <taxon>Methylogaea</taxon>
    </lineage>
</organism>
<evidence type="ECO:0000313" key="3">
    <source>
        <dbReference type="Proteomes" id="UP000824988"/>
    </source>
</evidence>
<keyword evidence="1" id="KW-1133">Transmembrane helix</keyword>
<feature type="transmembrane region" description="Helical" evidence="1">
    <location>
        <begin position="140"/>
        <end position="162"/>
    </location>
</feature>
<name>A0A8D4VS78_9GAMM</name>
<reference evidence="2" key="1">
    <citation type="submission" date="2019-06" db="EMBL/GenBank/DDBJ databases">
        <title>Complete genome sequence of Methylogaea oryzae strain JCM16910.</title>
        <authorList>
            <person name="Asakawa S."/>
        </authorList>
    </citation>
    <scope>NUCLEOTIDE SEQUENCE</scope>
    <source>
        <strain evidence="2">E10</strain>
    </source>
</reference>
<proteinExistence type="predicted"/>
<dbReference type="Proteomes" id="UP000824988">
    <property type="component" value="Chromosome"/>
</dbReference>
<dbReference type="RefSeq" id="WP_221047503.1">
    <property type="nucleotide sequence ID" value="NZ_AP019782.1"/>
</dbReference>
<feature type="transmembrane region" description="Helical" evidence="1">
    <location>
        <begin position="55"/>
        <end position="72"/>
    </location>
</feature>
<accession>A0A8D4VS78</accession>
<keyword evidence="1" id="KW-0472">Membrane</keyword>
<feature type="transmembrane region" description="Helical" evidence="1">
    <location>
        <begin position="25"/>
        <end position="43"/>
    </location>
</feature>
<feature type="transmembrane region" description="Helical" evidence="1">
    <location>
        <begin position="104"/>
        <end position="128"/>
    </location>
</feature>
<feature type="transmembrane region" description="Helical" evidence="1">
    <location>
        <begin position="79"/>
        <end position="98"/>
    </location>
</feature>